<dbReference type="CDD" id="cd04852">
    <property type="entry name" value="Peptidases_S8_3"/>
    <property type="match status" value="1"/>
</dbReference>
<feature type="active site" description="Charge relay system" evidence="9 10">
    <location>
        <position position="587"/>
    </location>
</feature>
<keyword evidence="3" id="KW-0964">Secreted</keyword>
<dbReference type="GO" id="GO:0005576">
    <property type="term" value="C:extracellular region"/>
    <property type="evidence" value="ECO:0007669"/>
    <property type="project" value="UniProtKB-SubCell"/>
</dbReference>
<dbReference type="GO" id="GO:0006508">
    <property type="term" value="P:proteolysis"/>
    <property type="evidence" value="ECO:0007669"/>
    <property type="project" value="UniProtKB-KW"/>
</dbReference>
<dbReference type="CDD" id="cd02120">
    <property type="entry name" value="PA_subtilisin_like"/>
    <property type="match status" value="1"/>
</dbReference>
<evidence type="ECO:0000256" key="1">
    <source>
        <dbReference type="ARBA" id="ARBA00004613"/>
    </source>
</evidence>
<comment type="subcellular location">
    <subcellularLocation>
        <location evidence="1">Secreted</location>
    </subcellularLocation>
</comment>
<dbReference type="PROSITE" id="PS00138">
    <property type="entry name" value="SUBTILASE_SER"/>
    <property type="match status" value="1"/>
</dbReference>
<evidence type="ECO:0000256" key="3">
    <source>
        <dbReference type="ARBA" id="ARBA00022525"/>
    </source>
</evidence>
<feature type="domain" description="Peptidase S8/S53" evidence="13">
    <location>
        <begin position="178"/>
        <end position="628"/>
    </location>
</feature>
<dbReference type="EMBL" id="BOPH01000010">
    <property type="protein sequence ID" value="GIJ65868.1"/>
    <property type="molecule type" value="Genomic_DNA"/>
</dbReference>
<dbReference type="PRINTS" id="PR00723">
    <property type="entry name" value="SUBTILISIN"/>
</dbReference>
<keyword evidence="18" id="KW-1185">Reference proteome</keyword>
<dbReference type="Gene3D" id="3.40.50.200">
    <property type="entry name" value="Peptidase S8/S53 domain"/>
    <property type="match status" value="1"/>
</dbReference>
<dbReference type="InterPro" id="IPR023827">
    <property type="entry name" value="Peptidase_S8_Asp-AS"/>
</dbReference>
<keyword evidence="5 12" id="KW-0732">Signal</keyword>
<evidence type="ECO:0000256" key="12">
    <source>
        <dbReference type="SAM" id="SignalP"/>
    </source>
</evidence>
<dbReference type="SUPFAM" id="SSF52743">
    <property type="entry name" value="Subtilisin-like"/>
    <property type="match status" value="1"/>
</dbReference>
<name>A0A8J3ZN31_9ACTN</name>
<reference evidence="17" key="1">
    <citation type="submission" date="2021-01" db="EMBL/GenBank/DDBJ databases">
        <title>Whole genome shotgun sequence of Virgisporangium ochraceum NBRC 16418.</title>
        <authorList>
            <person name="Komaki H."/>
            <person name="Tamura T."/>
        </authorList>
    </citation>
    <scope>NUCLEOTIDE SEQUENCE</scope>
    <source>
        <strain evidence="17">NBRC 16418</strain>
    </source>
</reference>
<keyword evidence="7 10" id="KW-0720">Serine protease</keyword>
<evidence type="ECO:0000256" key="5">
    <source>
        <dbReference type="ARBA" id="ARBA00022729"/>
    </source>
</evidence>
<dbReference type="Gene3D" id="2.60.40.2310">
    <property type="match status" value="1"/>
</dbReference>
<evidence type="ECO:0000256" key="6">
    <source>
        <dbReference type="ARBA" id="ARBA00022801"/>
    </source>
</evidence>
<dbReference type="InterPro" id="IPR046450">
    <property type="entry name" value="PA_dom_sf"/>
</dbReference>
<dbReference type="InterPro" id="IPR023828">
    <property type="entry name" value="Peptidase_S8_Ser-AS"/>
</dbReference>
<feature type="active site" description="Charge relay system" evidence="9 10">
    <location>
        <position position="187"/>
    </location>
</feature>
<dbReference type="SUPFAM" id="SSF52025">
    <property type="entry name" value="PA domain"/>
    <property type="match status" value="1"/>
</dbReference>
<evidence type="ECO:0000259" key="15">
    <source>
        <dbReference type="Pfam" id="PF05922"/>
    </source>
</evidence>
<dbReference type="PANTHER" id="PTHR10795">
    <property type="entry name" value="PROPROTEIN CONVERTASE SUBTILISIN/KEXIN"/>
    <property type="match status" value="1"/>
</dbReference>
<dbReference type="Gene3D" id="3.30.70.80">
    <property type="entry name" value="Peptidase S8 propeptide/proteinase inhibitor I9"/>
    <property type="match status" value="1"/>
</dbReference>
<sequence length="1012" mass="104519">MSLRKRVGLRRPATVAIATAAIATMTVASSTWAQAAPAANAVKPGLYIVQFDDNPLSGYTGGISGIAATKPTAGNKLDTKTWNYDAYRKYLQSRRSDTLKRAKLNGKKPVYEYNTVFNGVAVKLTGSEVQKLRSTAGVKAVFKQEILQPQTADTPRFLGLDGPNGVWQNKFGGDEHAGEGVVVGVIDSGIWPENPSFAALPEPRPDADALADWQGECQPGEEAPFVECNNKLIGARYYPMEDLADKDYVSPRDWGGHGSHTASTAAGNHGVPAVINGEPQGNISGMAPAARIAAYKVCWETNSGAGCGTAEILAAINDAVSDGVDVINFSIGSSAQSPVLDSVELAFMNATLAGVFVAASAGNSGPGDATADHGSPWLTTVAASTHDRTYDKSVTLGNGTTYTSRGYGPALPSSPLIDSVNAGLPGADPFEVERCYSPAESSDGNATLDPAKVAGKIVLCRRGGNARTDKGWAVKEAGGVGMVMYNDPSNSVNADFQPVPTVHVDTVVGQAIKAYAATANPTASMTAAVRKKAQAPAVAIFSSRGPSEPSQGDLLKPDIAAPGVDVIAAVAPPGNHQNDFDAYSGTSMASPHIAGIAALMKQKNPTWSPMAIKSALMTTAGQTDNTGGPIKEESGASLIPSSPNAYGAGHVNPAAAYDPGLVYDSGPEDWLRWICGTYNEIGDVEGAGFNCADVAAAVGTADPSDLNGASIAVGDLAAKQTIKRTVTNTTNQASVYVPKVVAPAGYTVKVTPSVLTVLPRRSATFTVEITRTNAAFGVWQFGSLTLADLRGHSVRTPIALRAAPVASPLELSLSGTSGSKPFVVRGGVNGPLNTKVNGLVPNNVSTKRLVGTNVSFDLADPAEGPAVSKTTIAVPADAIVARARTFASEYPAGTDLDIYVYSDGELWGGSASSGTDEIVDLDPGATYDVYVVQYAVADGVTAQDVKLHSWVLRPVAAGNLTLSPAKPTVSAGAPTTLTANWSGLTPGRIYLGILQFGQGGNLTNATVVTART</sequence>
<feature type="domain" description="Inhibitor I9" evidence="15">
    <location>
        <begin position="47"/>
        <end position="148"/>
    </location>
</feature>
<evidence type="ECO:0000256" key="4">
    <source>
        <dbReference type="ARBA" id="ARBA00022670"/>
    </source>
</evidence>
<keyword evidence="4 10" id="KW-0645">Protease</keyword>
<organism evidence="17 18">
    <name type="scientific">Virgisporangium ochraceum</name>
    <dbReference type="NCBI Taxonomy" id="65505"/>
    <lineage>
        <taxon>Bacteria</taxon>
        <taxon>Bacillati</taxon>
        <taxon>Actinomycetota</taxon>
        <taxon>Actinomycetes</taxon>
        <taxon>Micromonosporales</taxon>
        <taxon>Micromonosporaceae</taxon>
        <taxon>Virgisporangium</taxon>
    </lineage>
</organism>
<comment type="caution">
    <text evidence="17">The sequence shown here is derived from an EMBL/GenBank/DDBJ whole genome shotgun (WGS) entry which is preliminary data.</text>
</comment>
<evidence type="ECO:0000259" key="14">
    <source>
        <dbReference type="Pfam" id="PF02225"/>
    </source>
</evidence>
<dbReference type="InterPro" id="IPR037045">
    <property type="entry name" value="S8pro/Inhibitor_I9_sf"/>
</dbReference>
<dbReference type="InterPro" id="IPR045051">
    <property type="entry name" value="SBT"/>
</dbReference>
<dbReference type="Gene3D" id="3.50.30.30">
    <property type="match status" value="1"/>
</dbReference>
<dbReference type="InterPro" id="IPR041469">
    <property type="entry name" value="Subtilisin-like_FN3"/>
</dbReference>
<dbReference type="InterPro" id="IPR015500">
    <property type="entry name" value="Peptidase_S8_subtilisin-rel"/>
</dbReference>
<dbReference type="GO" id="GO:0004252">
    <property type="term" value="F:serine-type endopeptidase activity"/>
    <property type="evidence" value="ECO:0007669"/>
    <property type="project" value="UniProtKB-UniRule"/>
</dbReference>
<evidence type="ECO:0000259" key="16">
    <source>
        <dbReference type="Pfam" id="PF17766"/>
    </source>
</evidence>
<evidence type="ECO:0000256" key="11">
    <source>
        <dbReference type="RuleBase" id="RU003355"/>
    </source>
</evidence>
<evidence type="ECO:0000256" key="8">
    <source>
        <dbReference type="ARBA" id="ARBA00023180"/>
    </source>
</evidence>
<dbReference type="InterPro" id="IPR000209">
    <property type="entry name" value="Peptidase_S8/S53_dom"/>
</dbReference>
<dbReference type="Pfam" id="PF17766">
    <property type="entry name" value="fn3_6"/>
    <property type="match status" value="1"/>
</dbReference>
<dbReference type="Pfam" id="PF00082">
    <property type="entry name" value="Peptidase_S8"/>
    <property type="match status" value="1"/>
</dbReference>
<evidence type="ECO:0000313" key="17">
    <source>
        <dbReference type="EMBL" id="GIJ65868.1"/>
    </source>
</evidence>
<dbReference type="InterPro" id="IPR034197">
    <property type="entry name" value="Peptidases_S8_3"/>
</dbReference>
<feature type="signal peptide" evidence="12">
    <location>
        <begin position="1"/>
        <end position="35"/>
    </location>
</feature>
<dbReference type="Pfam" id="PF02225">
    <property type="entry name" value="PA"/>
    <property type="match status" value="1"/>
</dbReference>
<protein>
    <submittedName>
        <fullName evidence="17">Peptidase S8</fullName>
    </submittedName>
</protein>
<feature type="domain" description="Subtilisin-like protease fibronectin type-III" evidence="16">
    <location>
        <begin position="705"/>
        <end position="799"/>
    </location>
</feature>
<dbReference type="AlphaFoldDB" id="A0A8J3ZN31"/>
<evidence type="ECO:0000256" key="7">
    <source>
        <dbReference type="ARBA" id="ARBA00022825"/>
    </source>
</evidence>
<dbReference type="Pfam" id="PF05922">
    <property type="entry name" value="Inhibitor_I9"/>
    <property type="match status" value="1"/>
</dbReference>
<dbReference type="InterPro" id="IPR010259">
    <property type="entry name" value="S8pro/Inhibitor_I9"/>
</dbReference>
<keyword evidence="6 10" id="KW-0378">Hydrolase</keyword>
<gene>
    <name evidence="17" type="ORF">Voc01_007850</name>
</gene>
<evidence type="ECO:0000313" key="18">
    <source>
        <dbReference type="Proteomes" id="UP000635606"/>
    </source>
</evidence>
<evidence type="ECO:0000256" key="10">
    <source>
        <dbReference type="PROSITE-ProRule" id="PRU01240"/>
    </source>
</evidence>
<keyword evidence="8" id="KW-0325">Glycoprotein</keyword>
<dbReference type="PROSITE" id="PS00136">
    <property type="entry name" value="SUBTILASE_ASP"/>
    <property type="match status" value="1"/>
</dbReference>
<evidence type="ECO:0000256" key="9">
    <source>
        <dbReference type="PIRSR" id="PIRSR615500-1"/>
    </source>
</evidence>
<evidence type="ECO:0000256" key="2">
    <source>
        <dbReference type="ARBA" id="ARBA00011073"/>
    </source>
</evidence>
<feature type="active site" description="Charge relay system" evidence="9 10">
    <location>
        <position position="257"/>
    </location>
</feature>
<accession>A0A8J3ZN31</accession>
<proteinExistence type="inferred from homology"/>
<dbReference type="PROSITE" id="PS51892">
    <property type="entry name" value="SUBTILASE"/>
    <property type="match status" value="1"/>
</dbReference>
<feature type="chain" id="PRO_5035188716" evidence="12">
    <location>
        <begin position="36"/>
        <end position="1012"/>
    </location>
</feature>
<dbReference type="Proteomes" id="UP000635606">
    <property type="component" value="Unassembled WGS sequence"/>
</dbReference>
<dbReference type="InterPro" id="IPR003137">
    <property type="entry name" value="PA_domain"/>
</dbReference>
<dbReference type="InterPro" id="IPR036852">
    <property type="entry name" value="Peptidase_S8/S53_dom_sf"/>
</dbReference>
<evidence type="ECO:0000259" key="13">
    <source>
        <dbReference type="Pfam" id="PF00082"/>
    </source>
</evidence>
<comment type="similarity">
    <text evidence="2 10 11">Belongs to the peptidase S8 family.</text>
</comment>
<feature type="domain" description="PA" evidence="14">
    <location>
        <begin position="445"/>
        <end position="512"/>
    </location>
</feature>